<dbReference type="InterPro" id="IPR003615">
    <property type="entry name" value="HNH_nuc"/>
</dbReference>
<dbReference type="EMBL" id="BK015126">
    <property type="protein sequence ID" value="DAD92020.1"/>
    <property type="molecule type" value="Genomic_DNA"/>
</dbReference>
<dbReference type="Pfam" id="PF01844">
    <property type="entry name" value="HNH"/>
    <property type="match status" value="1"/>
</dbReference>
<dbReference type="Gene3D" id="1.10.30.50">
    <property type="match status" value="1"/>
</dbReference>
<feature type="domain" description="HNH nuclease" evidence="1">
    <location>
        <begin position="81"/>
        <end position="135"/>
    </location>
</feature>
<evidence type="ECO:0000313" key="2">
    <source>
        <dbReference type="EMBL" id="DAD92020.1"/>
    </source>
</evidence>
<sequence>MSESGTEVLIKYLTEHVGEEIPLQTLNEICGSAGLHHWDRVIRNLKQQQGYDISNKRGEWYKLNSLERKTVKGKRGYINKKLRFLVLERDNYTCQACGRTPADGVKLVMDHVVPVDWGGTTDFDNLQALCTDCNEGKKAWINAEDAVTMREVCMQTNTADRLRVYFEHHPNEEIDVDKLAVVAKTREWTRQLRFIRANSNMNIQPLRRNKKENRKKDAYIYLKED</sequence>
<dbReference type="InterPro" id="IPR002711">
    <property type="entry name" value="HNH"/>
</dbReference>
<dbReference type="PANTHER" id="PTHR33877">
    <property type="entry name" value="SLL1193 PROTEIN"/>
    <property type="match status" value="1"/>
</dbReference>
<accession>A0A8S5NC56</accession>
<proteinExistence type="predicted"/>
<dbReference type="CDD" id="cd00085">
    <property type="entry name" value="HNHc"/>
    <property type="match status" value="1"/>
</dbReference>
<keyword evidence="2" id="KW-0378">Hydrolase</keyword>
<name>A0A8S5NC56_9CAUD</name>
<dbReference type="GO" id="GO:0008270">
    <property type="term" value="F:zinc ion binding"/>
    <property type="evidence" value="ECO:0007669"/>
    <property type="project" value="InterPro"/>
</dbReference>
<reference evidence="2" key="1">
    <citation type="journal article" date="2021" name="Proc. Natl. Acad. Sci. U.S.A.">
        <title>A Catalog of Tens of Thousands of Viruses from Human Metagenomes Reveals Hidden Associations with Chronic Diseases.</title>
        <authorList>
            <person name="Tisza M.J."/>
            <person name="Buck C.B."/>
        </authorList>
    </citation>
    <scope>NUCLEOTIDE SEQUENCE</scope>
    <source>
        <strain evidence="2">CtwWa4</strain>
    </source>
</reference>
<keyword evidence="2" id="KW-0540">Nuclease</keyword>
<keyword evidence="2" id="KW-0255">Endonuclease</keyword>
<dbReference type="SMART" id="SM00507">
    <property type="entry name" value="HNHc"/>
    <property type="match status" value="1"/>
</dbReference>
<organism evidence="2">
    <name type="scientific">Siphoviridae sp. ctwWa4</name>
    <dbReference type="NCBI Taxonomy" id="2826517"/>
    <lineage>
        <taxon>Viruses</taxon>
        <taxon>Duplodnaviria</taxon>
        <taxon>Heunggongvirae</taxon>
        <taxon>Uroviricota</taxon>
        <taxon>Caudoviricetes</taxon>
    </lineage>
</organism>
<dbReference type="InterPro" id="IPR052892">
    <property type="entry name" value="NA-targeting_endonuclease"/>
</dbReference>
<protein>
    <submittedName>
        <fullName evidence="2">HNH endonuclease</fullName>
    </submittedName>
</protein>
<evidence type="ECO:0000259" key="1">
    <source>
        <dbReference type="SMART" id="SM00507"/>
    </source>
</evidence>
<dbReference type="GO" id="GO:0003676">
    <property type="term" value="F:nucleic acid binding"/>
    <property type="evidence" value="ECO:0007669"/>
    <property type="project" value="InterPro"/>
</dbReference>
<dbReference type="GO" id="GO:0004519">
    <property type="term" value="F:endonuclease activity"/>
    <property type="evidence" value="ECO:0007669"/>
    <property type="project" value="UniProtKB-KW"/>
</dbReference>
<dbReference type="PANTHER" id="PTHR33877:SF2">
    <property type="entry name" value="OS07G0170200 PROTEIN"/>
    <property type="match status" value="1"/>
</dbReference>